<feature type="transmembrane region" description="Helical" evidence="2">
    <location>
        <begin position="23"/>
        <end position="51"/>
    </location>
</feature>
<organism evidence="3 4">
    <name type="scientific">Geodia barretti</name>
    <name type="common">Barrett's horny sponge</name>
    <dbReference type="NCBI Taxonomy" id="519541"/>
    <lineage>
        <taxon>Eukaryota</taxon>
        <taxon>Metazoa</taxon>
        <taxon>Porifera</taxon>
        <taxon>Demospongiae</taxon>
        <taxon>Heteroscleromorpha</taxon>
        <taxon>Tetractinellida</taxon>
        <taxon>Astrophorina</taxon>
        <taxon>Geodiidae</taxon>
        <taxon>Geodia</taxon>
    </lineage>
</organism>
<protein>
    <submittedName>
        <fullName evidence="3">Uncharacterized protein</fullName>
    </submittedName>
</protein>
<proteinExistence type="predicted"/>
<dbReference type="AlphaFoldDB" id="A0AA35SNN9"/>
<keyword evidence="4" id="KW-1185">Reference proteome</keyword>
<gene>
    <name evidence="3" type="ORF">GBAR_LOCUS18510</name>
</gene>
<evidence type="ECO:0000313" key="4">
    <source>
        <dbReference type="Proteomes" id="UP001174909"/>
    </source>
</evidence>
<keyword evidence="2" id="KW-0472">Membrane</keyword>
<sequence length="99" mass="10290">MATELESLNSSINFHSFESGNTAAISGAVVIPVAVILTTTAGVAVIVVVLAKNNRNTKMKTGQDGREGDYDAVPFPREGTGSFQPSTAAAEDSVVYETV</sequence>
<accession>A0AA35SNN9</accession>
<reference evidence="3" key="1">
    <citation type="submission" date="2023-03" db="EMBL/GenBank/DDBJ databases">
        <authorList>
            <person name="Steffen K."/>
            <person name="Cardenas P."/>
        </authorList>
    </citation>
    <scope>NUCLEOTIDE SEQUENCE</scope>
</reference>
<keyword evidence="2" id="KW-1133">Transmembrane helix</keyword>
<comment type="caution">
    <text evidence="3">The sequence shown here is derived from an EMBL/GenBank/DDBJ whole genome shotgun (WGS) entry which is preliminary data.</text>
</comment>
<evidence type="ECO:0000313" key="3">
    <source>
        <dbReference type="EMBL" id="CAI8032779.1"/>
    </source>
</evidence>
<feature type="region of interest" description="Disordered" evidence="1">
    <location>
        <begin position="58"/>
        <end position="99"/>
    </location>
</feature>
<dbReference type="EMBL" id="CASHTH010002626">
    <property type="protein sequence ID" value="CAI8032779.1"/>
    <property type="molecule type" value="Genomic_DNA"/>
</dbReference>
<evidence type="ECO:0000256" key="2">
    <source>
        <dbReference type="SAM" id="Phobius"/>
    </source>
</evidence>
<keyword evidence="2" id="KW-0812">Transmembrane</keyword>
<name>A0AA35SNN9_GEOBA</name>
<evidence type="ECO:0000256" key="1">
    <source>
        <dbReference type="SAM" id="MobiDB-lite"/>
    </source>
</evidence>
<dbReference type="Proteomes" id="UP001174909">
    <property type="component" value="Unassembled WGS sequence"/>
</dbReference>